<dbReference type="EMBL" id="KR152226">
    <property type="protein sequence ID" value="AKF15807.1"/>
    <property type="molecule type" value="Genomic_DNA"/>
</dbReference>
<sequence length="90" mass="10343">MIPVYEPPAFRSPEEVHSALYQDAPYVRVMLPDRGRVDAMAARWSSTHVLIAWEEPPDTERLQAWVPAGWVTRIRAEESAWRAPYGRTHG</sequence>
<dbReference type="RefSeq" id="WP_031943844.1">
    <property type="nucleotide sequence ID" value="NZ_KR152226.1"/>
</dbReference>
<protein>
    <submittedName>
        <fullName evidence="1">Uncharacterized protein</fullName>
    </submittedName>
</protein>
<evidence type="ECO:0000313" key="1">
    <source>
        <dbReference type="EMBL" id="AKF15807.1"/>
    </source>
</evidence>
<organism evidence="1">
    <name type="scientific">Micrococcus sp. MG-2010-D12</name>
    <dbReference type="NCBI Taxonomy" id="936902"/>
    <lineage>
        <taxon>Bacteria</taxon>
        <taxon>Bacillati</taxon>
        <taxon>Actinomycetota</taxon>
        <taxon>Actinomycetes</taxon>
        <taxon>Micrococcales</taxon>
        <taxon>Micrococcaceae</taxon>
        <taxon>Micrococcus</taxon>
    </lineage>
</organism>
<dbReference type="GeneID" id="93364613"/>
<dbReference type="AlphaFoldDB" id="A0A0F6SK88"/>
<accession>A0A0F6SK88</accession>
<reference evidence="1" key="1">
    <citation type="journal article" date="2015" name="Genome Announc.">
        <title>Complete Genome Sequence of the Linear Plasmid pJD12 Hosted by Micrococcus sp. D12, Isolated from a High-Altitude Volcanic Lake in Argentina.</title>
        <authorList>
            <person name="Dib J.R."/>
            <person name="Angelov A."/>
            <person name="Liebl W."/>
            <person name="Dobber J."/>
            <person name="Voget S."/>
            <person name="Schuldes J."/>
            <person name="Gorriti M."/>
            <person name="Farias M.E."/>
            <person name="Meinhardt F."/>
            <person name="Daniel R."/>
        </authorList>
    </citation>
    <scope>NUCLEOTIDE SEQUENCE</scope>
    <source>
        <strain evidence="1">MG-2010-D12</strain>
        <plasmid evidence="1">pJD12</plasmid>
    </source>
</reference>
<geneLocation type="plasmid" evidence="1">
    <name>pJD12</name>
</geneLocation>
<keyword evidence="1" id="KW-0614">Plasmid</keyword>
<gene>
    <name evidence="1" type="ORF">pJD12_310</name>
</gene>
<proteinExistence type="predicted"/>
<name>A0A0F6SK88_9MICC</name>